<evidence type="ECO:0000313" key="2">
    <source>
        <dbReference type="Proteomes" id="UP000095767"/>
    </source>
</evidence>
<gene>
    <name evidence="1" type="ORF">BAE44_0024117</name>
</gene>
<dbReference type="InterPro" id="IPR004158">
    <property type="entry name" value="DUF247_pln"/>
</dbReference>
<dbReference type="EMBL" id="LWDX02068842">
    <property type="protein sequence ID" value="OEL14865.1"/>
    <property type="molecule type" value="Genomic_DNA"/>
</dbReference>
<name>A0A1E5UPY8_9POAL</name>
<dbReference type="OrthoDB" id="686779at2759"/>
<organism evidence="1 2">
    <name type="scientific">Dichanthelium oligosanthes</name>
    <dbReference type="NCBI Taxonomy" id="888268"/>
    <lineage>
        <taxon>Eukaryota</taxon>
        <taxon>Viridiplantae</taxon>
        <taxon>Streptophyta</taxon>
        <taxon>Embryophyta</taxon>
        <taxon>Tracheophyta</taxon>
        <taxon>Spermatophyta</taxon>
        <taxon>Magnoliopsida</taxon>
        <taxon>Liliopsida</taxon>
        <taxon>Poales</taxon>
        <taxon>Poaceae</taxon>
        <taxon>PACMAD clade</taxon>
        <taxon>Panicoideae</taxon>
        <taxon>Panicodae</taxon>
        <taxon>Paniceae</taxon>
        <taxon>Dichantheliinae</taxon>
        <taxon>Dichanthelium</taxon>
    </lineage>
</organism>
<dbReference type="Proteomes" id="UP000095767">
    <property type="component" value="Unassembled WGS sequence"/>
</dbReference>
<dbReference type="AlphaFoldDB" id="A0A1E5UPY8"/>
<keyword evidence="2" id="KW-1185">Reference proteome</keyword>
<protein>
    <submittedName>
        <fullName evidence="1">Uncharacterized protein</fullName>
    </submittedName>
</protein>
<accession>A0A1E5UPY8</accession>
<reference evidence="1 2" key="1">
    <citation type="submission" date="2016-09" db="EMBL/GenBank/DDBJ databases">
        <title>The draft genome of Dichanthelium oligosanthes: A C3 panicoid grass species.</title>
        <authorList>
            <person name="Studer A.J."/>
            <person name="Schnable J.C."/>
            <person name="Brutnell T.P."/>
        </authorList>
    </citation>
    <scope>NUCLEOTIDE SEQUENCE [LARGE SCALE GENOMIC DNA]</scope>
    <source>
        <strain evidence="2">cv. Kellogg 1175</strain>
        <tissue evidence="1">Leaf</tissue>
    </source>
</reference>
<evidence type="ECO:0000313" key="1">
    <source>
        <dbReference type="EMBL" id="OEL14865.1"/>
    </source>
</evidence>
<dbReference type="Pfam" id="PF03140">
    <property type="entry name" value="DUF247"/>
    <property type="match status" value="1"/>
</dbReference>
<proteinExistence type="predicted"/>
<dbReference type="STRING" id="888268.A0A1E5UPY8"/>
<comment type="caution">
    <text evidence="1">The sequence shown here is derived from an EMBL/GenBank/DDBJ whole genome shotgun (WGS) entry which is preliminary data.</text>
</comment>
<sequence length="84" mass="10065">MLMNREEDVHELRVKRILHGDLSDQHALGFVMNLVRPLCIPDHYARIQRQLEAYKRKRWVWIALHRFVYGNFKTIVTVPLSVLL</sequence>